<dbReference type="GO" id="GO:0009279">
    <property type="term" value="C:cell outer membrane"/>
    <property type="evidence" value="ECO:0007669"/>
    <property type="project" value="UniProtKB-SubCell"/>
</dbReference>
<evidence type="ECO:0000256" key="2">
    <source>
        <dbReference type="ARBA" id="ARBA00022729"/>
    </source>
</evidence>
<keyword evidence="3" id="KW-0472">Membrane</keyword>
<feature type="domain" description="Solute-binding protein family 3/N-terminal" evidence="4">
    <location>
        <begin position="66"/>
        <end position="289"/>
    </location>
</feature>
<dbReference type="EMBL" id="UOFI01000190">
    <property type="protein sequence ID" value="VAW70258.1"/>
    <property type="molecule type" value="Genomic_DNA"/>
</dbReference>
<comment type="subcellular location">
    <subcellularLocation>
        <location evidence="1">Cell outer membrane</location>
        <topology evidence="1">Peripheral membrane protein</topology>
    </subcellularLocation>
</comment>
<sequence>MISKITSNFLYFFAFSLLISLIACTDSDKPKPETPPIEEETENLTLPAEESYLETGDLNAIKNQGKLRILTMPLNERWLPRRGSSFSREKELAIKLAEHLQLEPVFVHVDSFDELIPALNEGRGDIITANFTITHTRKELVSFTVPLTHSRERLVTRTDDSIKSTKNLNGRKIAYQAKSSYEETIAQLKQKQTQIQTEILPGNLNTDQILDQLASRKIDLTIMDSNTLNVLQSYRDDFKIGLTLSKERALAWAIRKDNPVLLKEVNRFLTHEQLTRNVNTLFTGDLADIKKRKTLRVITRNNAATYFLWRGELLGFEYELAKAFAKQQKLRIEIITAPSHEAQIPMLLEGKGDLIASFMTITDERKAQGVGFSRPHHTASEVIVTRADDNSLKQIEDLAGRSIYVRQSSAYWQTLQKLKNKGIDFKLVSAPETMETEEIIARVASGKYDLTLADNHLLDIELTWRNDIQAAFPIGEPQGNAWAMRPGNTQLINAVNRFLKKEHRSLFYNVTFKKYFKSPHRIKKYRNQRIDLNPDGTLSPYDNLVKKYAQKYDFDWRLLVAQMYQESRFDPKAKSWVGAQGLMQVMPRTAKEMKINNLKNPEQGIKAGVRYLDWVRDRFDSELSVKDRIWFALASYNAGQGHVKDARRLAKKQGLNPNRWFDNVEQAMLLLSKRKHFRKARHGYVRGSEPVNYVREIRTRYRAYIRLAKENKHEF</sequence>
<evidence type="ECO:0000256" key="1">
    <source>
        <dbReference type="ARBA" id="ARBA00004339"/>
    </source>
</evidence>
<reference evidence="5" key="1">
    <citation type="submission" date="2018-06" db="EMBL/GenBank/DDBJ databases">
        <authorList>
            <person name="Zhirakovskaya E."/>
        </authorList>
    </citation>
    <scope>NUCLEOTIDE SEQUENCE</scope>
</reference>
<dbReference type="SUPFAM" id="SSF53850">
    <property type="entry name" value="Periplasmic binding protein-like II"/>
    <property type="match status" value="2"/>
</dbReference>
<dbReference type="InterPro" id="IPR023346">
    <property type="entry name" value="Lysozyme-like_dom_sf"/>
</dbReference>
<dbReference type="Gene3D" id="1.10.530.10">
    <property type="match status" value="1"/>
</dbReference>
<evidence type="ECO:0000256" key="3">
    <source>
        <dbReference type="ARBA" id="ARBA00023237"/>
    </source>
</evidence>
<dbReference type="Gene3D" id="3.40.190.10">
    <property type="entry name" value="Periplasmic binding protein-like II"/>
    <property type="match status" value="4"/>
</dbReference>
<feature type="domain" description="Solute-binding protein family 3/N-terminal" evidence="4">
    <location>
        <begin position="294"/>
        <end position="519"/>
    </location>
</feature>
<name>A0A3B0XPX0_9ZZZZ</name>
<dbReference type="NCBIfam" id="NF008112">
    <property type="entry name" value="PRK10859.1"/>
    <property type="match status" value="1"/>
</dbReference>
<dbReference type="GO" id="GO:0009253">
    <property type="term" value="P:peptidoglycan catabolic process"/>
    <property type="evidence" value="ECO:0007669"/>
    <property type="project" value="TreeGrafter"/>
</dbReference>
<gene>
    <name evidence="5" type="ORF">MNBD_GAMMA09-1598</name>
</gene>
<dbReference type="CDD" id="cd13403">
    <property type="entry name" value="MLTF-like"/>
    <property type="match status" value="1"/>
</dbReference>
<dbReference type="PROSITE" id="PS51257">
    <property type="entry name" value="PROKAR_LIPOPROTEIN"/>
    <property type="match status" value="1"/>
</dbReference>
<dbReference type="GO" id="GO:0008933">
    <property type="term" value="F:peptidoglycan lytic transglycosylase activity"/>
    <property type="evidence" value="ECO:0007669"/>
    <property type="project" value="TreeGrafter"/>
</dbReference>
<dbReference type="InterPro" id="IPR001638">
    <property type="entry name" value="Solute-binding_3/MltF_N"/>
</dbReference>
<dbReference type="CDD" id="cd01009">
    <property type="entry name" value="PBP2_YfhD_N"/>
    <property type="match status" value="2"/>
</dbReference>
<dbReference type="PANTHER" id="PTHR35936:SF32">
    <property type="entry name" value="MEMBRANE-BOUND LYTIC MUREIN TRANSGLYCOSYLASE F"/>
    <property type="match status" value="1"/>
</dbReference>
<keyword evidence="3" id="KW-0998">Cell outer membrane</keyword>
<keyword evidence="2" id="KW-0732">Signal</keyword>
<dbReference type="InterPro" id="IPR008258">
    <property type="entry name" value="Transglycosylase_SLT_dom_1"/>
</dbReference>
<dbReference type="SUPFAM" id="SSF53955">
    <property type="entry name" value="Lysozyme-like"/>
    <property type="match status" value="1"/>
</dbReference>
<evidence type="ECO:0000259" key="4">
    <source>
        <dbReference type="SMART" id="SM00062"/>
    </source>
</evidence>
<dbReference type="AlphaFoldDB" id="A0A3B0XPX0"/>
<proteinExistence type="predicted"/>
<protein>
    <submittedName>
        <fullName evidence="5">Membrane-bound lytic murein transglycosylase F</fullName>
    </submittedName>
</protein>
<dbReference type="Pfam" id="PF01464">
    <property type="entry name" value="SLT"/>
    <property type="match status" value="1"/>
</dbReference>
<organism evidence="5">
    <name type="scientific">hydrothermal vent metagenome</name>
    <dbReference type="NCBI Taxonomy" id="652676"/>
    <lineage>
        <taxon>unclassified sequences</taxon>
        <taxon>metagenomes</taxon>
        <taxon>ecological metagenomes</taxon>
    </lineage>
</organism>
<dbReference type="SMART" id="SM00062">
    <property type="entry name" value="PBPb"/>
    <property type="match status" value="2"/>
</dbReference>
<dbReference type="Pfam" id="PF00497">
    <property type="entry name" value="SBP_bac_3"/>
    <property type="match status" value="2"/>
</dbReference>
<dbReference type="PANTHER" id="PTHR35936">
    <property type="entry name" value="MEMBRANE-BOUND LYTIC MUREIN TRANSGLYCOSYLASE F"/>
    <property type="match status" value="1"/>
</dbReference>
<evidence type="ECO:0000313" key="5">
    <source>
        <dbReference type="EMBL" id="VAW70258.1"/>
    </source>
</evidence>
<accession>A0A3B0XPX0</accession>